<dbReference type="RefSeq" id="XP_016222005.1">
    <property type="nucleotide sequence ID" value="XM_016372673.1"/>
</dbReference>
<dbReference type="VEuPathDB" id="FungiDB:PV10_07740"/>
<dbReference type="AlphaFoldDB" id="A0A0D1XQQ1"/>
<name>A0A0D1XQQ1_EXOME</name>
<sequence length="110" mass="11974">MPPVKIPLPRVGQAVRSFASQSAGLRASHRLHLHHPLHIPSQRILAKAATSAQAHATSFPVVVRDATSYGALAVLTSGMAFSIYCWVSNISSYPSRYPLQAVPWIPRSDF</sequence>
<dbReference type="OrthoDB" id="4120262at2759"/>
<dbReference type="Proteomes" id="UP000054302">
    <property type="component" value="Unassembled WGS sequence"/>
</dbReference>
<keyword evidence="2" id="KW-1185">Reference proteome</keyword>
<reference evidence="1 2" key="1">
    <citation type="submission" date="2015-01" db="EMBL/GenBank/DDBJ databases">
        <title>The Genome Sequence of Exophiala mesophila CBS40295.</title>
        <authorList>
            <consortium name="The Broad Institute Genomics Platform"/>
            <person name="Cuomo C."/>
            <person name="de Hoog S."/>
            <person name="Gorbushina A."/>
            <person name="Stielow B."/>
            <person name="Teixiera M."/>
            <person name="Abouelleil A."/>
            <person name="Chapman S.B."/>
            <person name="Priest M."/>
            <person name="Young S.K."/>
            <person name="Wortman J."/>
            <person name="Nusbaum C."/>
            <person name="Birren B."/>
        </authorList>
    </citation>
    <scope>NUCLEOTIDE SEQUENCE [LARGE SCALE GENOMIC DNA]</scope>
    <source>
        <strain evidence="1 2">CBS 40295</strain>
    </source>
</reference>
<organism evidence="1 2">
    <name type="scientific">Exophiala mesophila</name>
    <name type="common">Black yeast-like fungus</name>
    <dbReference type="NCBI Taxonomy" id="212818"/>
    <lineage>
        <taxon>Eukaryota</taxon>
        <taxon>Fungi</taxon>
        <taxon>Dikarya</taxon>
        <taxon>Ascomycota</taxon>
        <taxon>Pezizomycotina</taxon>
        <taxon>Eurotiomycetes</taxon>
        <taxon>Chaetothyriomycetidae</taxon>
        <taxon>Chaetothyriales</taxon>
        <taxon>Herpotrichiellaceae</taxon>
        <taxon>Exophiala</taxon>
    </lineage>
</organism>
<evidence type="ECO:0000313" key="2">
    <source>
        <dbReference type="Proteomes" id="UP000054302"/>
    </source>
</evidence>
<dbReference type="EMBL" id="KN847524">
    <property type="protein sequence ID" value="KIV90431.1"/>
    <property type="molecule type" value="Genomic_DNA"/>
</dbReference>
<accession>A0A0D1XQQ1</accession>
<evidence type="ECO:0000313" key="1">
    <source>
        <dbReference type="EMBL" id="KIV90431.1"/>
    </source>
</evidence>
<proteinExistence type="predicted"/>
<dbReference type="GeneID" id="27325585"/>
<protein>
    <submittedName>
        <fullName evidence="1">Uncharacterized protein</fullName>
    </submittedName>
</protein>
<gene>
    <name evidence="1" type="ORF">PV10_07740</name>
</gene>